<sequence>MDGLIINVAMILAGGFTNPFGNGYYQGDAGAPLEAATACAGVYGPGAFPGFPGMLAKEVITGISFNAFGVNDRRFLLPSLWDPVSLQCSYPGYPDAQ</sequence>
<keyword evidence="3" id="KW-0732">Signal</keyword>
<proteinExistence type="inferred from homology"/>
<comment type="similarity">
    <text evidence="4">Belongs to the EXORDIUM family.</text>
</comment>
<evidence type="ECO:0000313" key="7">
    <source>
        <dbReference type="Proteomes" id="UP001605036"/>
    </source>
</evidence>
<dbReference type="EMBL" id="JBHFFA010000055">
    <property type="protein sequence ID" value="KAL2603121.1"/>
    <property type="molecule type" value="Genomic_DNA"/>
</dbReference>
<dbReference type="AlphaFoldDB" id="A0ABD1XE59"/>
<reference evidence="6 7" key="1">
    <citation type="submission" date="2024-09" db="EMBL/GenBank/DDBJ databases">
        <title>Chromosome-scale assembly of Riccia fluitans.</title>
        <authorList>
            <person name="Paukszto L."/>
            <person name="Sawicki J."/>
            <person name="Karawczyk K."/>
            <person name="Piernik-Szablinska J."/>
            <person name="Szczecinska M."/>
            <person name="Mazdziarz M."/>
        </authorList>
    </citation>
    <scope>NUCLEOTIDE SEQUENCE [LARGE SCALE GENOMIC DNA]</scope>
    <source>
        <strain evidence="6">Rf_01</strain>
        <tissue evidence="6">Aerial parts of the thallus</tissue>
    </source>
</reference>
<evidence type="ECO:0000256" key="2">
    <source>
        <dbReference type="ARBA" id="ARBA00022525"/>
    </source>
</evidence>
<name>A0ABD1XE59_9MARC</name>
<dbReference type="EMBL" id="JBHFFA010000055">
    <property type="protein sequence ID" value="KAL2603125.1"/>
    <property type="molecule type" value="Genomic_DNA"/>
</dbReference>
<evidence type="ECO:0000256" key="3">
    <source>
        <dbReference type="ARBA" id="ARBA00022729"/>
    </source>
</evidence>
<comment type="caution">
    <text evidence="6">The sequence shown here is derived from an EMBL/GenBank/DDBJ whole genome shotgun (WGS) entry which is preliminary data.</text>
</comment>
<evidence type="ECO:0000256" key="1">
    <source>
        <dbReference type="ARBA" id="ARBA00004613"/>
    </source>
</evidence>
<keyword evidence="7" id="KW-1185">Reference proteome</keyword>
<dbReference type="Pfam" id="PF04674">
    <property type="entry name" value="Phi_1"/>
    <property type="match status" value="1"/>
</dbReference>
<dbReference type="PANTHER" id="PTHR31279:SF58">
    <property type="entry name" value="PROTEIN EXORDIUM-LIKE 2"/>
    <property type="match status" value="1"/>
</dbReference>
<evidence type="ECO:0000256" key="4">
    <source>
        <dbReference type="ARBA" id="ARBA00023591"/>
    </source>
</evidence>
<gene>
    <name evidence="5" type="ORF">R1flu_013187</name>
    <name evidence="6" type="ORF">R1flu_013191</name>
</gene>
<dbReference type="GO" id="GO:0005576">
    <property type="term" value="C:extracellular region"/>
    <property type="evidence" value="ECO:0007669"/>
    <property type="project" value="UniProtKB-SubCell"/>
</dbReference>
<accession>A0ABD1XE59</accession>
<comment type="subcellular location">
    <subcellularLocation>
        <location evidence="1">Secreted</location>
    </subcellularLocation>
</comment>
<organism evidence="6 7">
    <name type="scientific">Riccia fluitans</name>
    <dbReference type="NCBI Taxonomy" id="41844"/>
    <lineage>
        <taxon>Eukaryota</taxon>
        <taxon>Viridiplantae</taxon>
        <taxon>Streptophyta</taxon>
        <taxon>Embryophyta</taxon>
        <taxon>Marchantiophyta</taxon>
        <taxon>Marchantiopsida</taxon>
        <taxon>Marchantiidae</taxon>
        <taxon>Marchantiales</taxon>
        <taxon>Ricciaceae</taxon>
        <taxon>Riccia</taxon>
    </lineage>
</organism>
<dbReference type="Proteomes" id="UP001605036">
    <property type="component" value="Unassembled WGS sequence"/>
</dbReference>
<evidence type="ECO:0000313" key="6">
    <source>
        <dbReference type="EMBL" id="KAL2603125.1"/>
    </source>
</evidence>
<keyword evidence="2" id="KW-0964">Secreted</keyword>
<dbReference type="InterPro" id="IPR006766">
    <property type="entry name" value="EXORDIUM-like"/>
</dbReference>
<protein>
    <submittedName>
        <fullName evidence="6">Uncharacterized protein</fullName>
    </submittedName>
</protein>
<evidence type="ECO:0000313" key="5">
    <source>
        <dbReference type="EMBL" id="KAL2603121.1"/>
    </source>
</evidence>
<dbReference type="PANTHER" id="PTHR31279">
    <property type="entry name" value="PROTEIN EXORDIUM-LIKE 5"/>
    <property type="match status" value="1"/>
</dbReference>